<reference evidence="2" key="1">
    <citation type="submission" date="2023-06" db="EMBL/GenBank/DDBJ databases">
        <title>Identification and characterization of horizontal gene transfer across gut microbiota members of farm animals based on homology search.</title>
        <authorList>
            <person name="Zeman M."/>
            <person name="Kubasova T."/>
            <person name="Jahodarova E."/>
            <person name="Nykrynova M."/>
            <person name="Rychlik I."/>
        </authorList>
    </citation>
    <scope>NUCLEOTIDE SEQUENCE [LARGE SCALE GENOMIC DNA]</scope>
    <source>
        <strain evidence="2">161_Gplus</strain>
    </source>
</reference>
<dbReference type="RefSeq" id="WP_289586499.1">
    <property type="nucleotide sequence ID" value="NZ_JAUDDW010000037.1"/>
</dbReference>
<name>A0ABT7UZI3_9LACO</name>
<dbReference type="EMBL" id="JAUDDW010000037">
    <property type="protein sequence ID" value="MDM8267111.1"/>
    <property type="molecule type" value="Genomic_DNA"/>
</dbReference>
<evidence type="ECO:0000313" key="2">
    <source>
        <dbReference type="Proteomes" id="UP001529343"/>
    </source>
</evidence>
<gene>
    <name evidence="1" type="ORF">QUW44_08135</name>
</gene>
<evidence type="ECO:0000313" key="1">
    <source>
        <dbReference type="EMBL" id="MDM8267111.1"/>
    </source>
</evidence>
<sequence>MATLTNQPGSAALFNFTKILEELDEGHQTIYSQLAYLGSGILYARRGKMDQADFFFAKVISYLHGGDSERARADQREYLRIIMMMYYVAEYHALSQRLAASDRLLREATECCAAGHVTYFMSRIKLLQARNAIAAGATASQVDRLLNEAMVFARFNQSSVVQVQAAALRSNYHRELDDDQ</sequence>
<organism evidence="1 2">
    <name type="scientific">Limosilactobacillus pontis</name>
    <dbReference type="NCBI Taxonomy" id="35787"/>
    <lineage>
        <taxon>Bacteria</taxon>
        <taxon>Bacillati</taxon>
        <taxon>Bacillota</taxon>
        <taxon>Bacilli</taxon>
        <taxon>Lactobacillales</taxon>
        <taxon>Lactobacillaceae</taxon>
        <taxon>Limosilactobacillus</taxon>
    </lineage>
</organism>
<dbReference type="Gene3D" id="1.25.40.10">
    <property type="entry name" value="Tetratricopeptide repeat domain"/>
    <property type="match status" value="1"/>
</dbReference>
<proteinExistence type="predicted"/>
<dbReference type="Proteomes" id="UP001529343">
    <property type="component" value="Unassembled WGS sequence"/>
</dbReference>
<comment type="caution">
    <text evidence="1">The sequence shown here is derived from an EMBL/GenBank/DDBJ whole genome shotgun (WGS) entry which is preliminary data.</text>
</comment>
<reference evidence="1 2" key="2">
    <citation type="submission" date="2023-06" db="EMBL/GenBank/DDBJ databases">
        <authorList>
            <person name="Zeman M."/>
            <person name="Kubasova T."/>
            <person name="Jahodarova E."/>
            <person name="Nykrynova M."/>
            <person name="Rychlik I."/>
        </authorList>
    </citation>
    <scope>NUCLEOTIDE SEQUENCE [LARGE SCALE GENOMIC DNA]</scope>
    <source>
        <strain evidence="1 2">161_Gplus</strain>
    </source>
</reference>
<protein>
    <submittedName>
        <fullName evidence="1">XRE family transcriptional regulator</fullName>
    </submittedName>
</protein>
<accession>A0ABT7UZI3</accession>
<dbReference type="InterPro" id="IPR011990">
    <property type="entry name" value="TPR-like_helical_dom_sf"/>
</dbReference>
<keyword evidence="2" id="KW-1185">Reference proteome</keyword>